<keyword evidence="6" id="KW-1185">Reference proteome</keyword>
<feature type="compositionally biased region" description="Basic and acidic residues" evidence="2">
    <location>
        <begin position="608"/>
        <end position="623"/>
    </location>
</feature>
<sequence length="1750" mass="187322">MASDPILGSCTSVNTVCSDSDRPVSLSSSASSASLPDSQSAFGSSGGLGGCPPTYPQHQNGSDISLDLTPVALLDRPGEAQAGPGWSPSPGRARERRMKLSHLDWVVMEIVETEQSYVRDLRSIVEDYLGCIIDCGQLPLKPEQVSALFCNIEDIYEFNSELLEDMERNTNAEAVAECFVQRSEEFDIYTLYCMNYPNSVSVLRECMENDSLAKFFRERQATLSHSLPLETYLLKPVQRILKYHLLLQELAKHYDKSSPGYDAVEEASITMTAVAWYINDMKRKQEHATRLQEIQRQLVGWTGPELGAFGELVLEGQFRVPRARKERVFFLLSKVILIAKRHGEAFVYKSHIFCCNLALQENTKDPMSFKISDLSIPKQQHVVQVRNQEEKRLWIHYLKRLIVENHPASIPQKAKQVLLENSFQGSPEVFSSPGASKKTSPSTRVDESVACSRNRWQSDPPEFMYSPERARQSCPILQLEKSGSYRRGRRQSDVAKIKHADSDGELFPAAEPLGLPGPPCPVTSVGTEMDAEESDQDEGEAEFSLAGEPVPGNLSITEEILELLSQRGLDGESGKDGPILGEERAEDPLLRSDPLEELEEKAEEEAVEERGLEGEEAPQRDPVQEQPPPMPRHPFTCDSSEEEEQREESASPSPLHVLENLEDTCRKPGEGGGAGCVGQAVAGARSPPPEDPGQSKQPAPYAQSSLQAEGGAKHDSTLTKDDWVLIEKIKSYYEGTEAMNKVPGLSKMEGALPVPAGVVRESVLRFNSILRQNDARDAEVGGCKLGKLRPQPGAGGHGSPGRSRSQSCNAQPPFCQWDSGEGRSHLPASPGHSKRGRSRSDGGQSPGGSEDCAGGEAQSPQACCEDSEKGRSLSGRTHNVSGSGCGLEEEEEPTGPEFKSCAEIRRAWQEKERSTLDILKKGGKGAGRGLPSALETLVYAEPLCIVEDSDLEEPHSGPSRDTEEEAHGPGTKERQAAIAGDGSRGYLPALDLYESNGEPCLLENSERIISKVQALAKMYSEKISRLKAQGRGLERPRAPHHRRTLGRSLAGVQEGKQGAAIPHCEPRIYGHVLIHEPLHHVVRVQENTLLAATTRGTALDLRAEKPCPLLSPELLGPLRQGLLCPAPQPSCVGSDASAPAGREALPEGKQSRGRPGSPRHSPSPGPAVDPLAKEACRLGEPPLHPKFITERTTLGAANTEETTSASEPAGEMEEATRSSSGPGVQPAGAVGKGVPSRSHNSQRLTDLETRNSSVFPGSVEEPKPSLPSSPAAPPAGQASPQNQEGPPSYTSSGLQLSAAGSSTGKGSAPFQENDKVRTELAASSNESFKMLPGVHRTVALDSTPKATVLLPLASSGPTEAPLLMPRSMENCPVQESPSPTRPDFQAATELPVSAPQQRAPAPLPKLLPASPVRRCLSSSAAAISRYIAASCISQSLARKNGGPPHEEMQVPFLPPASGPTLPRPLANPLALLPKGAPKAHANLGKPEALFPRDAPPARCFGPLSPPRRRALSAAAQAFENGVPFSSASEPNSRVQSPCPVKPRVCSPPPSGPRACSFAPLCAQPPGQPPAHIASPVPLVPDCATGLAARPPLRPRGNSLPSGGLAETPAVNGDQAPLRCAKGAPQNLPTPTPRGSPGSHEIGSIKWPNVPGLCLKYVGRECRPSSQRRPLEGEGCPESDSPVSTDPAQLSEKSQQRASYSTTVNIQIGGSGRIASFSNAQVSLTHPLLPTPDQPSVRKVNGSALEGGPKT</sequence>
<dbReference type="InterPro" id="IPR011993">
    <property type="entry name" value="PH-like_dom_sf"/>
</dbReference>
<feature type="compositionally biased region" description="Acidic residues" evidence="2">
    <location>
        <begin position="595"/>
        <end position="607"/>
    </location>
</feature>
<feature type="region of interest" description="Disordered" evidence="2">
    <location>
        <begin position="950"/>
        <end position="980"/>
    </location>
</feature>
<feature type="region of interest" description="Disordered" evidence="2">
    <location>
        <begin position="781"/>
        <end position="899"/>
    </location>
</feature>
<evidence type="ECO:0000259" key="3">
    <source>
        <dbReference type="PROSITE" id="PS50003"/>
    </source>
</evidence>
<feature type="compositionally biased region" description="Polar residues" evidence="2">
    <location>
        <begin position="1237"/>
        <end position="1255"/>
    </location>
</feature>
<evidence type="ECO:0000313" key="5">
    <source>
        <dbReference type="EMBL" id="CAI5780665.1"/>
    </source>
</evidence>
<dbReference type="InterPro" id="IPR055251">
    <property type="entry name" value="SOS1_NGEF_PH"/>
</dbReference>
<dbReference type="GO" id="GO:0031267">
    <property type="term" value="F:small GTPase binding"/>
    <property type="evidence" value="ECO:0007669"/>
    <property type="project" value="TreeGrafter"/>
</dbReference>
<dbReference type="EMBL" id="OX395133">
    <property type="protein sequence ID" value="CAI5780665.1"/>
    <property type="molecule type" value="Genomic_DNA"/>
</dbReference>
<feature type="compositionally biased region" description="Polar residues" evidence="2">
    <location>
        <begin position="694"/>
        <end position="707"/>
    </location>
</feature>
<evidence type="ECO:0000256" key="1">
    <source>
        <dbReference type="ARBA" id="ARBA00022553"/>
    </source>
</evidence>
<dbReference type="Pfam" id="PF22697">
    <property type="entry name" value="SOS1_NGEF_PH"/>
    <property type="match status" value="1"/>
</dbReference>
<organism evidence="5 6">
    <name type="scientific">Podarcis lilfordi</name>
    <name type="common">Lilford's wall lizard</name>
    <dbReference type="NCBI Taxonomy" id="74358"/>
    <lineage>
        <taxon>Eukaryota</taxon>
        <taxon>Metazoa</taxon>
        <taxon>Chordata</taxon>
        <taxon>Craniata</taxon>
        <taxon>Vertebrata</taxon>
        <taxon>Euteleostomi</taxon>
        <taxon>Lepidosauria</taxon>
        <taxon>Squamata</taxon>
        <taxon>Bifurcata</taxon>
        <taxon>Unidentata</taxon>
        <taxon>Episquamata</taxon>
        <taxon>Laterata</taxon>
        <taxon>Lacertibaenia</taxon>
        <taxon>Lacertidae</taxon>
        <taxon>Podarcis</taxon>
    </lineage>
</organism>
<proteinExistence type="predicted"/>
<dbReference type="PANTHER" id="PTHR45924">
    <property type="entry name" value="FI17866P1"/>
    <property type="match status" value="1"/>
</dbReference>
<feature type="compositionally biased region" description="Low complexity" evidence="2">
    <location>
        <begin position="1290"/>
        <end position="1308"/>
    </location>
</feature>
<evidence type="ECO:0000256" key="2">
    <source>
        <dbReference type="SAM" id="MobiDB-lite"/>
    </source>
</evidence>
<feature type="region of interest" description="Disordered" evidence="2">
    <location>
        <begin position="1663"/>
        <end position="1699"/>
    </location>
</feature>
<feature type="compositionally biased region" description="Acidic residues" evidence="2">
    <location>
        <begin position="529"/>
        <end position="541"/>
    </location>
</feature>
<dbReference type="CDD" id="cd00160">
    <property type="entry name" value="RhoGEF"/>
    <property type="match status" value="1"/>
</dbReference>
<feature type="compositionally biased region" description="Low complexity" evidence="2">
    <location>
        <begin position="554"/>
        <end position="565"/>
    </location>
</feature>
<dbReference type="InterPro" id="IPR043324">
    <property type="entry name" value="PH_PLEKHG1_G2_G3"/>
</dbReference>
<feature type="region of interest" description="Disordered" evidence="2">
    <location>
        <begin position="1724"/>
        <end position="1750"/>
    </location>
</feature>
<name>A0AA35KM09_9SAUR</name>
<dbReference type="SUPFAM" id="SSF50729">
    <property type="entry name" value="PH domain-like"/>
    <property type="match status" value="1"/>
</dbReference>
<protein>
    <submittedName>
        <fullName evidence="5">Pleckstrin homology domain-containing family G member 2</fullName>
    </submittedName>
</protein>
<feature type="region of interest" description="Disordered" evidence="2">
    <location>
        <begin position="426"/>
        <end position="469"/>
    </location>
</feature>
<feature type="domain" description="PH" evidence="3">
    <location>
        <begin position="305"/>
        <end position="403"/>
    </location>
</feature>
<gene>
    <name evidence="5" type="ORF">PODLI_1B026510</name>
</gene>
<feature type="region of interest" description="Disordered" evidence="2">
    <location>
        <begin position="19"/>
        <end position="62"/>
    </location>
</feature>
<feature type="compositionally biased region" description="Basic and acidic residues" evidence="2">
    <location>
        <begin position="569"/>
        <end position="594"/>
    </location>
</feature>
<dbReference type="SMART" id="SM00325">
    <property type="entry name" value="RhoGEF"/>
    <property type="match status" value="1"/>
</dbReference>
<feature type="compositionally biased region" description="Polar residues" evidence="2">
    <location>
        <begin position="1190"/>
        <end position="1206"/>
    </location>
</feature>
<feature type="region of interest" description="Disordered" evidence="2">
    <location>
        <begin position="481"/>
        <end position="721"/>
    </location>
</feature>
<feature type="compositionally biased region" description="Low complexity" evidence="2">
    <location>
        <begin position="23"/>
        <end position="41"/>
    </location>
</feature>
<dbReference type="InterPro" id="IPR035899">
    <property type="entry name" value="DBL_dom_sf"/>
</dbReference>
<dbReference type="Pfam" id="PF00621">
    <property type="entry name" value="RhoGEF"/>
    <property type="match status" value="1"/>
</dbReference>
<feature type="region of interest" description="Disordered" evidence="2">
    <location>
        <begin position="1131"/>
        <end position="1321"/>
    </location>
</feature>
<dbReference type="SUPFAM" id="SSF48065">
    <property type="entry name" value="DBL homology domain (DH-domain)"/>
    <property type="match status" value="1"/>
</dbReference>
<evidence type="ECO:0000313" key="6">
    <source>
        <dbReference type="Proteomes" id="UP001178461"/>
    </source>
</evidence>
<dbReference type="Gene3D" id="2.30.29.30">
    <property type="entry name" value="Pleckstrin-homology domain (PH domain)/Phosphotyrosine-binding domain (PTB)"/>
    <property type="match status" value="1"/>
</dbReference>
<feature type="compositionally biased region" description="Basic and acidic residues" evidence="2">
    <location>
        <begin position="711"/>
        <end position="721"/>
    </location>
</feature>
<dbReference type="InterPro" id="IPR000219">
    <property type="entry name" value="DH_dom"/>
</dbReference>
<dbReference type="PROSITE" id="PS50010">
    <property type="entry name" value="DH_2"/>
    <property type="match status" value="1"/>
</dbReference>
<dbReference type="PANTHER" id="PTHR45924:SF3">
    <property type="entry name" value="PLECKSTRIN HOMOLOGY DOMAIN-CONTAINING FAMILY G MEMBER 2"/>
    <property type="match status" value="1"/>
</dbReference>
<dbReference type="InterPro" id="IPR001849">
    <property type="entry name" value="PH_domain"/>
</dbReference>
<feature type="compositionally biased region" description="Polar residues" evidence="2">
    <location>
        <begin position="1680"/>
        <end position="1699"/>
    </location>
</feature>
<feature type="domain" description="DH" evidence="4">
    <location>
        <begin position="102"/>
        <end position="281"/>
    </location>
</feature>
<feature type="compositionally biased region" description="Polar residues" evidence="2">
    <location>
        <begin position="433"/>
        <end position="443"/>
    </location>
</feature>
<feature type="region of interest" description="Disordered" evidence="2">
    <location>
        <begin position="1589"/>
        <end position="1643"/>
    </location>
</feature>
<dbReference type="Gene3D" id="1.20.900.10">
    <property type="entry name" value="Dbl homology (DH) domain"/>
    <property type="match status" value="1"/>
</dbReference>
<dbReference type="FunFam" id="1.20.900.10:FF:000019">
    <property type="entry name" value="Pleckstrin homology domain-containing family G member 1"/>
    <property type="match status" value="1"/>
</dbReference>
<keyword evidence="1" id="KW-0597">Phosphoprotein</keyword>
<accession>A0AA35KM09</accession>
<feature type="compositionally biased region" description="Basic and acidic residues" evidence="2">
    <location>
        <begin position="490"/>
        <end position="502"/>
    </location>
</feature>
<dbReference type="GO" id="GO:0005829">
    <property type="term" value="C:cytosol"/>
    <property type="evidence" value="ECO:0007669"/>
    <property type="project" value="UniProtKB-ARBA"/>
</dbReference>
<feature type="compositionally biased region" description="Pro residues" evidence="2">
    <location>
        <begin position="1264"/>
        <end position="1273"/>
    </location>
</feature>
<dbReference type="Proteomes" id="UP001178461">
    <property type="component" value="Chromosome 8"/>
</dbReference>
<reference evidence="5" key="1">
    <citation type="submission" date="2022-12" db="EMBL/GenBank/DDBJ databases">
        <authorList>
            <person name="Alioto T."/>
            <person name="Alioto T."/>
            <person name="Gomez Garrido J."/>
        </authorList>
    </citation>
    <scope>NUCLEOTIDE SEQUENCE</scope>
</reference>
<dbReference type="SMART" id="SM00233">
    <property type="entry name" value="PH"/>
    <property type="match status" value="1"/>
</dbReference>
<dbReference type="GO" id="GO:0030833">
    <property type="term" value="P:regulation of actin filament polymerization"/>
    <property type="evidence" value="ECO:0007669"/>
    <property type="project" value="TreeGrafter"/>
</dbReference>
<dbReference type="CDD" id="cd13243">
    <property type="entry name" value="PH_PLEKHG1_G2_G3"/>
    <property type="match status" value="1"/>
</dbReference>
<dbReference type="PROSITE" id="PS50003">
    <property type="entry name" value="PH_DOMAIN"/>
    <property type="match status" value="1"/>
</dbReference>
<feature type="compositionally biased region" description="Basic and acidic residues" evidence="2">
    <location>
        <begin position="952"/>
        <end position="975"/>
    </location>
</feature>
<evidence type="ECO:0000259" key="4">
    <source>
        <dbReference type="PROSITE" id="PS50010"/>
    </source>
</evidence>
<dbReference type="GO" id="GO:0005085">
    <property type="term" value="F:guanyl-nucleotide exchange factor activity"/>
    <property type="evidence" value="ECO:0007669"/>
    <property type="project" value="InterPro"/>
</dbReference>